<evidence type="ECO:0000259" key="1">
    <source>
        <dbReference type="SMART" id="SM00382"/>
    </source>
</evidence>
<dbReference type="PANTHER" id="PTHR42759:SF1">
    <property type="entry name" value="MAGNESIUM-CHELATASE SUBUNIT CHLD"/>
    <property type="match status" value="1"/>
</dbReference>
<dbReference type="Gene3D" id="3.40.50.300">
    <property type="entry name" value="P-loop containing nucleotide triphosphate hydrolases"/>
    <property type="match status" value="1"/>
</dbReference>
<proteinExistence type="predicted"/>
<feature type="non-terminal residue" evidence="2">
    <location>
        <position position="295"/>
    </location>
</feature>
<dbReference type="GO" id="GO:0016887">
    <property type="term" value="F:ATP hydrolysis activity"/>
    <property type="evidence" value="ECO:0007669"/>
    <property type="project" value="InterPro"/>
</dbReference>
<accession>A0A382S4N1</accession>
<dbReference type="SMART" id="SM00382">
    <property type="entry name" value="AAA"/>
    <property type="match status" value="1"/>
</dbReference>
<dbReference type="InterPro" id="IPR003593">
    <property type="entry name" value="AAA+_ATPase"/>
</dbReference>
<reference evidence="2" key="1">
    <citation type="submission" date="2018-05" db="EMBL/GenBank/DDBJ databases">
        <authorList>
            <person name="Lanie J.A."/>
            <person name="Ng W.-L."/>
            <person name="Kazmierczak K.M."/>
            <person name="Andrzejewski T.M."/>
            <person name="Davidsen T.M."/>
            <person name="Wayne K.J."/>
            <person name="Tettelin H."/>
            <person name="Glass J.I."/>
            <person name="Rusch D."/>
            <person name="Podicherti R."/>
            <person name="Tsui H.-C.T."/>
            <person name="Winkler M.E."/>
        </authorList>
    </citation>
    <scope>NUCLEOTIDE SEQUENCE</scope>
</reference>
<dbReference type="InterPro" id="IPR050764">
    <property type="entry name" value="CbbQ/NirQ/NorQ/GpvN"/>
</dbReference>
<protein>
    <recommendedName>
        <fullName evidence="1">AAA+ ATPase domain-containing protein</fullName>
    </recommendedName>
</protein>
<dbReference type="CDD" id="cd00009">
    <property type="entry name" value="AAA"/>
    <property type="match status" value="1"/>
</dbReference>
<name>A0A382S4N1_9ZZZZ</name>
<gene>
    <name evidence="2" type="ORF">METZ01_LOCUS357723</name>
</gene>
<organism evidence="2">
    <name type="scientific">marine metagenome</name>
    <dbReference type="NCBI Taxonomy" id="408172"/>
    <lineage>
        <taxon>unclassified sequences</taxon>
        <taxon>metagenomes</taxon>
        <taxon>ecological metagenomes</taxon>
    </lineage>
</organism>
<feature type="domain" description="AAA+ ATPase" evidence="1">
    <location>
        <begin position="67"/>
        <end position="231"/>
    </location>
</feature>
<dbReference type="GO" id="GO:0005524">
    <property type="term" value="F:ATP binding"/>
    <property type="evidence" value="ECO:0007669"/>
    <property type="project" value="InterPro"/>
</dbReference>
<dbReference type="PANTHER" id="PTHR42759">
    <property type="entry name" value="MOXR FAMILY PROTEIN"/>
    <property type="match status" value="1"/>
</dbReference>
<evidence type="ECO:0000313" key="2">
    <source>
        <dbReference type="EMBL" id="SVD04869.1"/>
    </source>
</evidence>
<sequence>MSQTEETLLYGDQSGYGFYHERYPLQGLRMFTGAIPDSVESTRALLKRGKYMPDSGLATALFLSLQLGRPLLLEGRSGVGKSELAMVLARQLNHPLLRLQCHEGLDASAAVYEWNYAAQMIEIRLAEHNRDRDKDQVAADLFSERFLVKRPILQALEPNIAGAPVLLIDEIDRADEGFEAYLLEILSDFQVSVPELGTIQAAQRPMVVLTSNRTREIHDALKRRCIYHWIDYPDAAREAEILKLRAPGMARQLTESLDSLVDELRQLEFRGGADVQAAVAWAATLIELDRQELDP</sequence>
<dbReference type="Pfam" id="PF07728">
    <property type="entry name" value="AAA_5"/>
    <property type="match status" value="1"/>
</dbReference>
<dbReference type="InterPro" id="IPR027417">
    <property type="entry name" value="P-loop_NTPase"/>
</dbReference>
<dbReference type="SUPFAM" id="SSF52540">
    <property type="entry name" value="P-loop containing nucleoside triphosphate hydrolases"/>
    <property type="match status" value="1"/>
</dbReference>
<dbReference type="AlphaFoldDB" id="A0A382S4N1"/>
<dbReference type="EMBL" id="UINC01126405">
    <property type="protein sequence ID" value="SVD04869.1"/>
    <property type="molecule type" value="Genomic_DNA"/>
</dbReference>
<dbReference type="InterPro" id="IPR011704">
    <property type="entry name" value="ATPase_dyneun-rel_AAA"/>
</dbReference>